<keyword evidence="1" id="KW-0472">Membrane</keyword>
<comment type="caution">
    <text evidence="2">The sequence shown here is derived from an EMBL/GenBank/DDBJ whole genome shotgun (WGS) entry which is preliminary data.</text>
</comment>
<proteinExistence type="predicted"/>
<accession>T1AAV6</accession>
<keyword evidence="1" id="KW-0812">Transmembrane</keyword>
<evidence type="ECO:0000256" key="1">
    <source>
        <dbReference type="SAM" id="Phobius"/>
    </source>
</evidence>
<feature type="transmembrane region" description="Helical" evidence="1">
    <location>
        <begin position="48"/>
        <end position="69"/>
    </location>
</feature>
<dbReference type="AlphaFoldDB" id="T1AAV6"/>
<protein>
    <submittedName>
        <fullName evidence="2">Undecaprenyl-phosphate glucose phosphotransferase</fullName>
    </submittedName>
</protein>
<keyword evidence="1" id="KW-1133">Transmembrane helix</keyword>
<dbReference type="EMBL" id="AUZZ01003123">
    <property type="protein sequence ID" value="EQD57851.1"/>
    <property type="molecule type" value="Genomic_DNA"/>
</dbReference>
<feature type="non-terminal residue" evidence="2">
    <location>
        <position position="91"/>
    </location>
</feature>
<name>T1AAV6_9ZZZZ</name>
<keyword evidence="2" id="KW-0808">Transferase</keyword>
<feature type="transmembrane region" description="Helical" evidence="1">
    <location>
        <begin position="12"/>
        <end position="36"/>
    </location>
</feature>
<evidence type="ECO:0000313" key="2">
    <source>
        <dbReference type="EMBL" id="EQD57851.1"/>
    </source>
</evidence>
<sequence>MKRGLLRAYSAGFTALTRIADVLLVIGGAVLAYALRFRRAPDALPLEYTAVVVIAALLVALLFPMLGVYRSWRARGLRAPVGQALLGWSAV</sequence>
<organism evidence="2">
    <name type="scientific">mine drainage metagenome</name>
    <dbReference type="NCBI Taxonomy" id="410659"/>
    <lineage>
        <taxon>unclassified sequences</taxon>
        <taxon>metagenomes</taxon>
        <taxon>ecological metagenomes</taxon>
    </lineage>
</organism>
<reference evidence="2" key="1">
    <citation type="submission" date="2013-08" db="EMBL/GenBank/DDBJ databases">
        <authorList>
            <person name="Mendez C."/>
            <person name="Richter M."/>
            <person name="Ferrer M."/>
            <person name="Sanchez J."/>
        </authorList>
    </citation>
    <scope>NUCLEOTIDE SEQUENCE</scope>
</reference>
<dbReference type="GO" id="GO:0016740">
    <property type="term" value="F:transferase activity"/>
    <property type="evidence" value="ECO:0007669"/>
    <property type="project" value="UniProtKB-KW"/>
</dbReference>
<reference evidence="2" key="2">
    <citation type="journal article" date="2014" name="ISME J.">
        <title>Microbial stratification in low pH oxic and suboxic macroscopic growths along an acid mine drainage.</title>
        <authorList>
            <person name="Mendez-Garcia C."/>
            <person name="Mesa V."/>
            <person name="Sprenger R.R."/>
            <person name="Richter M."/>
            <person name="Diez M.S."/>
            <person name="Solano J."/>
            <person name="Bargiela R."/>
            <person name="Golyshina O.V."/>
            <person name="Manteca A."/>
            <person name="Ramos J.L."/>
            <person name="Gallego J.R."/>
            <person name="Llorente I."/>
            <person name="Martins Dos Santos V.A."/>
            <person name="Jensen O.N."/>
            <person name="Pelaez A.I."/>
            <person name="Sanchez J."/>
            <person name="Ferrer M."/>
        </authorList>
    </citation>
    <scope>NUCLEOTIDE SEQUENCE</scope>
</reference>
<gene>
    <name evidence="2" type="ORF">B2A_04630</name>
</gene>